<comment type="caution">
    <text evidence="2">The sequence shown here is derived from an EMBL/GenBank/DDBJ whole genome shotgun (WGS) entry which is preliminary data.</text>
</comment>
<protein>
    <submittedName>
        <fullName evidence="2">Uncharacterized protein</fullName>
    </submittedName>
</protein>
<organism evidence="2 3">
    <name type="scientific">Granulicella arctica</name>
    <dbReference type="NCBI Taxonomy" id="940613"/>
    <lineage>
        <taxon>Bacteria</taxon>
        <taxon>Pseudomonadati</taxon>
        <taxon>Acidobacteriota</taxon>
        <taxon>Terriglobia</taxon>
        <taxon>Terriglobales</taxon>
        <taxon>Acidobacteriaceae</taxon>
        <taxon>Granulicella</taxon>
    </lineage>
</organism>
<feature type="signal peptide" evidence="1">
    <location>
        <begin position="1"/>
        <end position="28"/>
    </location>
</feature>
<evidence type="ECO:0000313" key="2">
    <source>
        <dbReference type="EMBL" id="NYF78388.1"/>
    </source>
</evidence>
<dbReference type="EMBL" id="JACCCW010000001">
    <property type="protein sequence ID" value="NYF78388.1"/>
    <property type="molecule type" value="Genomic_DNA"/>
</dbReference>
<evidence type="ECO:0000256" key="1">
    <source>
        <dbReference type="SAM" id="SignalP"/>
    </source>
</evidence>
<keyword evidence="3" id="KW-1185">Reference proteome</keyword>
<evidence type="ECO:0000313" key="3">
    <source>
        <dbReference type="Proteomes" id="UP000589520"/>
    </source>
</evidence>
<name>A0A7Y9TRP0_9BACT</name>
<reference evidence="2 3" key="1">
    <citation type="submission" date="2020-07" db="EMBL/GenBank/DDBJ databases">
        <title>Genomic Encyclopedia of Type Strains, Phase IV (KMG-V): Genome sequencing to study the core and pangenomes of soil and plant-associated prokaryotes.</title>
        <authorList>
            <person name="Whitman W."/>
        </authorList>
    </citation>
    <scope>NUCLEOTIDE SEQUENCE [LARGE SCALE GENOMIC DNA]</scope>
    <source>
        <strain evidence="2 3">X4EP2</strain>
    </source>
</reference>
<gene>
    <name evidence="2" type="ORF">HDF17_000675</name>
</gene>
<accession>A0A7Y9TRP0</accession>
<dbReference type="AlphaFoldDB" id="A0A7Y9TRP0"/>
<keyword evidence="1" id="KW-0732">Signal</keyword>
<feature type="chain" id="PRO_5031466125" evidence="1">
    <location>
        <begin position="29"/>
        <end position="56"/>
    </location>
</feature>
<sequence>MKNIVRALVVALALTGAVASTHTSTASAQVVTSKLGALPVPTCDPNGTDTCGMARQ</sequence>
<proteinExistence type="predicted"/>
<dbReference type="RefSeq" id="WP_179487749.1">
    <property type="nucleotide sequence ID" value="NZ_JACCCW010000001.1"/>
</dbReference>
<dbReference type="Proteomes" id="UP000589520">
    <property type="component" value="Unassembled WGS sequence"/>
</dbReference>